<name>A0ACB0L2F9_TRIPR</name>
<reference evidence="1" key="1">
    <citation type="submission" date="2023-10" db="EMBL/GenBank/DDBJ databases">
        <authorList>
            <person name="Rodriguez Cubillos JULIANA M."/>
            <person name="De Vega J."/>
        </authorList>
    </citation>
    <scope>NUCLEOTIDE SEQUENCE</scope>
</reference>
<evidence type="ECO:0000313" key="1">
    <source>
        <dbReference type="EMBL" id="CAJ2662354.1"/>
    </source>
</evidence>
<comment type="caution">
    <text evidence="1">The sequence shown here is derived from an EMBL/GenBank/DDBJ whole genome shotgun (WGS) entry which is preliminary data.</text>
</comment>
<keyword evidence="2" id="KW-1185">Reference proteome</keyword>
<organism evidence="1 2">
    <name type="scientific">Trifolium pratense</name>
    <name type="common">Red clover</name>
    <dbReference type="NCBI Taxonomy" id="57577"/>
    <lineage>
        <taxon>Eukaryota</taxon>
        <taxon>Viridiplantae</taxon>
        <taxon>Streptophyta</taxon>
        <taxon>Embryophyta</taxon>
        <taxon>Tracheophyta</taxon>
        <taxon>Spermatophyta</taxon>
        <taxon>Magnoliopsida</taxon>
        <taxon>eudicotyledons</taxon>
        <taxon>Gunneridae</taxon>
        <taxon>Pentapetalae</taxon>
        <taxon>rosids</taxon>
        <taxon>fabids</taxon>
        <taxon>Fabales</taxon>
        <taxon>Fabaceae</taxon>
        <taxon>Papilionoideae</taxon>
        <taxon>50 kb inversion clade</taxon>
        <taxon>NPAAA clade</taxon>
        <taxon>Hologalegina</taxon>
        <taxon>IRL clade</taxon>
        <taxon>Trifolieae</taxon>
        <taxon>Trifolium</taxon>
    </lineage>
</organism>
<protein>
    <submittedName>
        <fullName evidence="1">Uncharacterized protein</fullName>
    </submittedName>
</protein>
<gene>
    <name evidence="1" type="ORF">MILVUS5_LOCUS27959</name>
</gene>
<accession>A0ACB0L2F9</accession>
<sequence>MDSTNSMDTCVGFDGEASGVDSYNGEQESWEPATGMSFSSIDEVKSFYGKYASIKGFGWKIRTSRKGEDGKLNYLMLSCSREGRRGSKIPCTLKTLPTKVKNCPSKITIKLAKDELWYIKKFEPNHSHTISPTKSRLFKANKNLSMHVKRTIHINDDAGVRINKTFQTLVRDAGGYENVAFCERDVRNFVNKERRVIGKDGDGKALISYFCQMREQNTNFFYDIDLDDDFHVRNVFWADARSRAAYESFGDVVTFDTTYLTNKYDMPFAAFVGVNHHGQSTLLGCGLLSAEDTELFVWLFQSWLRCMLGKAPAGIVTDQCKAMQNAIELVFPTTRHRWCLWHIMKKIPEKLSRYDEYKNITFAMKESVYDTITLTEFEEKWCSFVNKFELEHNVWLSGLYKECHRWVPIMLKKYFWAGMSTTQRSESIHAFFDGYINSTTTLHQFVKQYDNALRSRAEKEFEADFQSMDTIIPCGSNSLIEKQFQGEYTHAKFKEVQVEFRAKMNCVPSLKTEEGNLATYHVLEEMLVGDRTKDRIVKVVFDRGNHDVSCECSLFEFRGILCRHVLCVCTQERVKNMPLKYVLVRWSKNVKRKHSYIKTSYSVTELKPQMDRFENLCKHFYEVAEVAADFEDATKALHERLHEFKSNLLCMVATSNNVNKSSNNDSNPNNITRRNENVIVEIRSPLRVTRRGRPPLNRKISAVEKVVQKSKKRRTDKRGDKLTTKVNVVTDGVVNVGGNASFTDLLTSEIDFTGSSQFSTN</sequence>
<dbReference type="EMBL" id="CASHSV030000409">
    <property type="protein sequence ID" value="CAJ2662354.1"/>
    <property type="molecule type" value="Genomic_DNA"/>
</dbReference>
<proteinExistence type="predicted"/>
<evidence type="ECO:0000313" key="2">
    <source>
        <dbReference type="Proteomes" id="UP001177021"/>
    </source>
</evidence>
<dbReference type="Proteomes" id="UP001177021">
    <property type="component" value="Unassembled WGS sequence"/>
</dbReference>